<dbReference type="HOGENOM" id="CLU_086294_0_0_9"/>
<feature type="transmembrane region" description="Helical" evidence="1">
    <location>
        <begin position="187"/>
        <end position="216"/>
    </location>
</feature>
<dbReference type="STRING" id="768710.DesyoDRAFT_4192"/>
<feature type="transmembrane region" description="Helical" evidence="1">
    <location>
        <begin position="12"/>
        <end position="34"/>
    </location>
</feature>
<sequence>MLSRLLKYEIKATGRIFLPIFLALLMFAGITRFFSAVGPEQWDTPAFIIMVIYIMIMAGMFVMTFIMMIQRFYKNLLSDEGYLMLTLPVKPWKHIVSKLLVSMMWIVISGIAAFISILMIALQKGDLTKISAELSVLYHQAYNYLGASLYLLSIELIIVLLIALASGILIVYASIAIGHLFNRHKLLASFGAFIVLSTLSQIFYTLIALIHGSTYFPTIHVSAGDFISRQPLIQGLMVYGIISSVLLCAAYFTITNYILSKRLNLE</sequence>
<feature type="transmembrane region" description="Helical" evidence="1">
    <location>
        <begin position="46"/>
        <end position="69"/>
    </location>
</feature>
<dbReference type="OrthoDB" id="9816138at2"/>
<feature type="transmembrane region" description="Helical" evidence="1">
    <location>
        <begin position="142"/>
        <end position="175"/>
    </location>
</feature>
<feature type="transmembrane region" description="Helical" evidence="1">
    <location>
        <begin position="99"/>
        <end position="122"/>
    </location>
</feature>
<evidence type="ECO:0000313" key="2">
    <source>
        <dbReference type="EMBL" id="EHQ91151.1"/>
    </source>
</evidence>
<dbReference type="Proteomes" id="UP000005104">
    <property type="component" value="Chromosome"/>
</dbReference>
<keyword evidence="3" id="KW-1185">Reference proteome</keyword>
<keyword evidence="1" id="KW-0812">Transmembrane</keyword>
<dbReference type="eggNOG" id="COG1131">
    <property type="taxonomic scope" value="Bacteria"/>
</dbReference>
<feature type="transmembrane region" description="Helical" evidence="1">
    <location>
        <begin position="236"/>
        <end position="259"/>
    </location>
</feature>
<evidence type="ECO:0000313" key="3">
    <source>
        <dbReference type="Proteomes" id="UP000005104"/>
    </source>
</evidence>
<name>H5XXE5_9FIRM</name>
<evidence type="ECO:0000256" key="1">
    <source>
        <dbReference type="SAM" id="Phobius"/>
    </source>
</evidence>
<dbReference type="AlphaFoldDB" id="H5XXE5"/>
<keyword evidence="1" id="KW-0472">Membrane</keyword>
<reference evidence="2 3" key="1">
    <citation type="submission" date="2011-11" db="EMBL/GenBank/DDBJ databases">
        <title>The Noncontiguous Finished genome of Desulfosporosinus youngiae DSM 17734.</title>
        <authorList>
            <consortium name="US DOE Joint Genome Institute (JGI-PGF)"/>
            <person name="Lucas S."/>
            <person name="Han J."/>
            <person name="Lapidus A."/>
            <person name="Cheng J.-F."/>
            <person name="Goodwin L."/>
            <person name="Pitluck S."/>
            <person name="Peters L."/>
            <person name="Ovchinnikova G."/>
            <person name="Lu M."/>
            <person name="Land M.L."/>
            <person name="Hauser L."/>
            <person name="Pester M."/>
            <person name="Spring S."/>
            <person name="Ollivier B."/>
            <person name="Rattei T."/>
            <person name="Klenk H.-P."/>
            <person name="Wagner M."/>
            <person name="Loy A."/>
            <person name="Woyke T.J."/>
        </authorList>
    </citation>
    <scope>NUCLEOTIDE SEQUENCE [LARGE SCALE GENOMIC DNA]</scope>
    <source>
        <strain evidence="2 3">DSM 17734</strain>
    </source>
</reference>
<dbReference type="EMBL" id="CM001441">
    <property type="protein sequence ID" value="EHQ91151.1"/>
    <property type="molecule type" value="Genomic_DNA"/>
</dbReference>
<keyword evidence="1" id="KW-1133">Transmembrane helix</keyword>
<accession>H5XXE5</accession>
<dbReference type="RefSeq" id="WP_007785935.1">
    <property type="nucleotide sequence ID" value="NZ_CM001441.1"/>
</dbReference>
<evidence type="ECO:0008006" key="4">
    <source>
        <dbReference type="Google" id="ProtNLM"/>
    </source>
</evidence>
<gene>
    <name evidence="2" type="ORF">DesyoDRAFT_4192</name>
</gene>
<proteinExistence type="predicted"/>
<organism evidence="2 3">
    <name type="scientific">Desulfosporosinus youngiae DSM 17734</name>
    <dbReference type="NCBI Taxonomy" id="768710"/>
    <lineage>
        <taxon>Bacteria</taxon>
        <taxon>Bacillati</taxon>
        <taxon>Bacillota</taxon>
        <taxon>Clostridia</taxon>
        <taxon>Eubacteriales</taxon>
        <taxon>Desulfitobacteriaceae</taxon>
        <taxon>Desulfosporosinus</taxon>
    </lineage>
</organism>
<protein>
    <recommendedName>
        <fullName evidence="4">ABC-2 family transporter protein</fullName>
    </recommendedName>
</protein>